<organism evidence="4 5">
    <name type="scientific">Brevibacillus parabrevis</name>
    <dbReference type="NCBI Taxonomy" id="54914"/>
    <lineage>
        <taxon>Bacteria</taxon>
        <taxon>Bacillati</taxon>
        <taxon>Bacillota</taxon>
        <taxon>Bacilli</taxon>
        <taxon>Bacillales</taxon>
        <taxon>Paenibacillaceae</taxon>
        <taxon>Brevibacillus</taxon>
    </lineage>
</organism>
<keyword evidence="5" id="KW-1185">Reference proteome</keyword>
<evidence type="ECO:0000259" key="2">
    <source>
        <dbReference type="Pfam" id="PF13786"/>
    </source>
</evidence>
<protein>
    <recommendedName>
        <fullName evidence="6">DUF4179 domain-containing protein</fullName>
    </recommendedName>
</protein>
<sequence length="447" mass="50562">MDFDTDMEKTKSQPLPDIEPYIRRGIAQAKEQKRMRRRNRLIRLYSGLAACCILFAFVLSVRISPAVAAYVSELPGMDKIVELIRDDRGLQRAVEHKMVQDIGTKASLSGITFTIDQVLTDQKRMLLFYTLKHEHTGQKVALRGVKLLDASGKEWEHGASWGSMGVAANVEHKDRIDVYVPEASVIPESLTAEVTFEIDDVKQDSSLAVTFPIDRSKYSAFEKKVYPVDKQITVDGQSLTIEQITVFPTQTEVSIRFDPANKKHIFGFDDLKLVDEKGQTYAFWGNGVPVRNNGENGKVFNLESIYFLEPQQLFLKASGIRALDRDKLQVVIDAKKQTLVKAPDDKLKLAALRQVDDVVGLDLELRVEEESDRHLFTYFGNDITDNRENKYEYVQGTTSTIASPDGRTQKQGLLFKRLTNKGTIDDYSLTLTDYPTRLQGEITVQVK</sequence>
<accession>A0A4Y3PA69</accession>
<reference evidence="4 5" key="1">
    <citation type="submission" date="2019-06" db="EMBL/GenBank/DDBJ databases">
        <title>Whole genome shotgun sequence of Brevibacillus parabrevis NBRC 12334.</title>
        <authorList>
            <person name="Hosoyama A."/>
            <person name="Uohara A."/>
            <person name="Ohji S."/>
            <person name="Ichikawa N."/>
        </authorList>
    </citation>
    <scope>NUCLEOTIDE SEQUENCE [LARGE SCALE GENOMIC DNA]</scope>
    <source>
        <strain evidence="4 5">NBRC 12334</strain>
    </source>
</reference>
<gene>
    <name evidence="4" type="ORF">BPA01_09800</name>
</gene>
<dbReference type="Pfam" id="PF18705">
    <property type="entry name" value="DUF5643"/>
    <property type="match status" value="1"/>
</dbReference>
<dbReference type="Pfam" id="PF13786">
    <property type="entry name" value="DUF4179"/>
    <property type="match status" value="1"/>
</dbReference>
<name>A0A4Y3PA69_BREPA</name>
<evidence type="ECO:0008006" key="6">
    <source>
        <dbReference type="Google" id="ProtNLM"/>
    </source>
</evidence>
<dbReference type="AlphaFoldDB" id="A0A4Y3PA69"/>
<proteinExistence type="predicted"/>
<dbReference type="InterPro" id="IPR040680">
    <property type="entry name" value="DUF5643"/>
</dbReference>
<evidence type="ECO:0000256" key="1">
    <source>
        <dbReference type="SAM" id="Phobius"/>
    </source>
</evidence>
<dbReference type="Gene3D" id="2.60.40.1630">
    <property type="entry name" value="bacillus anthracis domain"/>
    <property type="match status" value="1"/>
</dbReference>
<keyword evidence="1" id="KW-0812">Transmembrane</keyword>
<evidence type="ECO:0000313" key="4">
    <source>
        <dbReference type="EMBL" id="GEB31400.1"/>
    </source>
</evidence>
<dbReference type="Proteomes" id="UP000316882">
    <property type="component" value="Unassembled WGS sequence"/>
</dbReference>
<feature type="domain" description="DUF5643" evidence="3">
    <location>
        <begin position="223"/>
        <end position="334"/>
    </location>
</feature>
<dbReference type="STRING" id="54914.AV540_09320"/>
<feature type="transmembrane region" description="Helical" evidence="1">
    <location>
        <begin position="42"/>
        <end position="63"/>
    </location>
</feature>
<keyword evidence="1" id="KW-1133">Transmembrane helix</keyword>
<dbReference type="EMBL" id="BJMH01000004">
    <property type="protein sequence ID" value="GEB31400.1"/>
    <property type="molecule type" value="Genomic_DNA"/>
</dbReference>
<evidence type="ECO:0000313" key="5">
    <source>
        <dbReference type="Proteomes" id="UP000316882"/>
    </source>
</evidence>
<dbReference type="InterPro" id="IPR025436">
    <property type="entry name" value="DUF4179"/>
</dbReference>
<dbReference type="RefSeq" id="WP_122965661.1">
    <property type="nucleotide sequence ID" value="NZ_BJMH01000004.1"/>
</dbReference>
<feature type="domain" description="DUF4179" evidence="2">
    <location>
        <begin position="39"/>
        <end position="132"/>
    </location>
</feature>
<keyword evidence="1" id="KW-0472">Membrane</keyword>
<evidence type="ECO:0000259" key="3">
    <source>
        <dbReference type="Pfam" id="PF18705"/>
    </source>
</evidence>
<comment type="caution">
    <text evidence="4">The sequence shown here is derived from an EMBL/GenBank/DDBJ whole genome shotgun (WGS) entry which is preliminary data.</text>
</comment>